<accession>A0A1A8TLW6</accession>
<evidence type="ECO:0000313" key="2">
    <source>
        <dbReference type="Proteomes" id="UP000092627"/>
    </source>
</evidence>
<reference evidence="1 2" key="1">
    <citation type="submission" date="2016-06" db="EMBL/GenBank/DDBJ databases">
        <authorList>
            <person name="Kjaerup R.B."/>
            <person name="Dalgaard T.S."/>
            <person name="Juul-Madsen H.R."/>
        </authorList>
    </citation>
    <scope>NUCLEOTIDE SEQUENCE [LARGE SCALE GENOMIC DNA]</scope>
    <source>
        <strain evidence="1 2">CECT 5080</strain>
    </source>
</reference>
<dbReference type="Proteomes" id="UP000092627">
    <property type="component" value="Unassembled WGS sequence"/>
</dbReference>
<organism evidence="1 2">
    <name type="scientific">Marinomonas aquimarina</name>
    <dbReference type="NCBI Taxonomy" id="295068"/>
    <lineage>
        <taxon>Bacteria</taxon>
        <taxon>Pseudomonadati</taxon>
        <taxon>Pseudomonadota</taxon>
        <taxon>Gammaproteobacteria</taxon>
        <taxon>Oceanospirillales</taxon>
        <taxon>Oceanospirillaceae</taxon>
        <taxon>Marinomonas</taxon>
    </lineage>
</organism>
<protein>
    <recommendedName>
        <fullName evidence="3">Apea-like HEPN domain-containing protein</fullName>
    </recommendedName>
</protein>
<proteinExistence type="predicted"/>
<gene>
    <name evidence="1" type="ORF">MAQ5080_02694</name>
</gene>
<evidence type="ECO:0008006" key="3">
    <source>
        <dbReference type="Google" id="ProtNLM"/>
    </source>
</evidence>
<sequence>MQEMEMTLETEDQNKVFLNYLDSYIDPFVRGSFASAHSENGHFINRTNLTLDIDGELSRVGFEVVYSIETGLMTSIKFDCKERPSVEGKIQALIYQAYQGVISNKKEVFYKRYLYRYVGGRLNGAYSKGRTLLIAPYWPDQDNVTTDIERFFSVDVKVEAVDHEDANVKGNILADKLAAKLSFWLNLGIEGLSIEHIWGVSHKSGAPEGVLFQRCVPPEAPRIPKEMPSKKEFKAGEVSDFQAQGIHNIMGDVYLPRCWKNLLSALEKSGDEINQAYDSCCFMYQMGLNAGRYHPTVQASYMVAAIESLALSEKEPSLRHFSNFMRFYCDLTENHKNENEVLKFLYEDVRSKHFHSGRFTAGEHEYSRNSHISFQNVKSRMLRKKLDIGRYLVRIAIYNWGMDLIGKVNTPTERGSSK</sequence>
<dbReference type="EMBL" id="FLOC01000016">
    <property type="protein sequence ID" value="SBS33813.1"/>
    <property type="molecule type" value="Genomic_DNA"/>
</dbReference>
<dbReference type="AlphaFoldDB" id="A0A1A8TLW6"/>
<dbReference type="STRING" id="295068.MAQ5080_02694"/>
<keyword evidence="2" id="KW-1185">Reference proteome</keyword>
<evidence type="ECO:0000313" key="1">
    <source>
        <dbReference type="EMBL" id="SBS33813.1"/>
    </source>
</evidence>
<name>A0A1A8TLW6_9GAMM</name>